<name>A0A167PXC4_CALVF</name>
<gene>
    <name evidence="2" type="ORF">CALVIDRAFT_561611</name>
</gene>
<protein>
    <submittedName>
        <fullName evidence="2">Uncharacterized protein</fullName>
    </submittedName>
</protein>
<dbReference type="Proteomes" id="UP000076738">
    <property type="component" value="Unassembled WGS sequence"/>
</dbReference>
<evidence type="ECO:0000313" key="2">
    <source>
        <dbReference type="EMBL" id="KZO99218.1"/>
    </source>
</evidence>
<feature type="compositionally biased region" description="Polar residues" evidence="1">
    <location>
        <begin position="31"/>
        <end position="43"/>
    </location>
</feature>
<feature type="region of interest" description="Disordered" evidence="1">
    <location>
        <begin position="1"/>
        <end position="97"/>
    </location>
</feature>
<dbReference type="EMBL" id="KV417273">
    <property type="protein sequence ID" value="KZO99218.1"/>
    <property type="molecule type" value="Genomic_DNA"/>
</dbReference>
<proteinExistence type="predicted"/>
<sequence length="568" mass="63200">MARRRTWRPADPASASSAHPQPSPSSDPVRRTSQGTAPTSSRAQPPARAPSVADPSTSAPVVPGSSRHTGTADAVPGRPRPVSGPEAPAPGPPDVVSPPSLTKALSFSFPELCTWLATLADADPVLSQMYRNHLSTELDALSKSKQRRLFKWPVPFPFRRTKPPPSEVEQASVSTADPATRTEIISYTPVTVTARMPRLTAVSLLVTNFYFGLNLLLAQSFPASTFRDLLWRMLVTSRILDYVSLHNHSTDIPTMMHSVAFVQGVRPVDVEGDDVLQDVLVHASPVTVDLPGPAQVLESDRMSRSSQTSRSIKTQVREMLATAKRRLSFSAPERGDEFLLELTGVSIPPPSTAHSQLYKRYKREAREACAQALAAELGAIPVYLQAIRDWIVWSVSHDMSWWPLCLRGIIANIWGQDILRQEHVLFVNCAEGVLWQLLCALFAKPELLDAPGTFYFICLNIREAAKCVRENGTETAEKPSTVEYHLRKTLREAIPLAQTFCLLCLLMLSYIRTKRPSSSKHQFQELNPDGSFSDVPLLPIKELLEEMSRDREWLNWKQYKRAPPSWTF</sequence>
<feature type="compositionally biased region" description="Pro residues" evidence="1">
    <location>
        <begin position="87"/>
        <end position="96"/>
    </location>
</feature>
<accession>A0A167PXC4</accession>
<reference evidence="2 3" key="1">
    <citation type="journal article" date="2016" name="Mol. Biol. Evol.">
        <title>Comparative Genomics of Early-Diverging Mushroom-Forming Fungi Provides Insights into the Origins of Lignocellulose Decay Capabilities.</title>
        <authorList>
            <person name="Nagy L.G."/>
            <person name="Riley R."/>
            <person name="Tritt A."/>
            <person name="Adam C."/>
            <person name="Daum C."/>
            <person name="Floudas D."/>
            <person name="Sun H."/>
            <person name="Yadav J.S."/>
            <person name="Pangilinan J."/>
            <person name="Larsson K.H."/>
            <person name="Matsuura K."/>
            <person name="Barry K."/>
            <person name="Labutti K."/>
            <person name="Kuo R."/>
            <person name="Ohm R.A."/>
            <person name="Bhattacharya S.S."/>
            <person name="Shirouzu T."/>
            <person name="Yoshinaga Y."/>
            <person name="Martin F.M."/>
            <person name="Grigoriev I.V."/>
            <person name="Hibbett D.S."/>
        </authorList>
    </citation>
    <scope>NUCLEOTIDE SEQUENCE [LARGE SCALE GENOMIC DNA]</scope>
    <source>
        <strain evidence="2 3">TUFC12733</strain>
    </source>
</reference>
<organism evidence="2 3">
    <name type="scientific">Calocera viscosa (strain TUFC12733)</name>
    <dbReference type="NCBI Taxonomy" id="1330018"/>
    <lineage>
        <taxon>Eukaryota</taxon>
        <taxon>Fungi</taxon>
        <taxon>Dikarya</taxon>
        <taxon>Basidiomycota</taxon>
        <taxon>Agaricomycotina</taxon>
        <taxon>Dacrymycetes</taxon>
        <taxon>Dacrymycetales</taxon>
        <taxon>Dacrymycetaceae</taxon>
        <taxon>Calocera</taxon>
    </lineage>
</organism>
<dbReference type="AlphaFoldDB" id="A0A167PXC4"/>
<evidence type="ECO:0000256" key="1">
    <source>
        <dbReference type="SAM" id="MobiDB-lite"/>
    </source>
</evidence>
<feature type="compositionally biased region" description="Low complexity" evidence="1">
    <location>
        <begin position="9"/>
        <end position="27"/>
    </location>
</feature>
<evidence type="ECO:0000313" key="3">
    <source>
        <dbReference type="Proteomes" id="UP000076738"/>
    </source>
</evidence>
<keyword evidence="3" id="KW-1185">Reference proteome</keyword>